<evidence type="ECO:0000256" key="11">
    <source>
        <dbReference type="ARBA" id="ARBA00074972"/>
    </source>
</evidence>
<dbReference type="Gene3D" id="2.40.37.10">
    <property type="entry name" value="Lyase, Ornithine Decarboxylase, Chain A, domain 1"/>
    <property type="match status" value="1"/>
</dbReference>
<dbReference type="OrthoDB" id="9802241at2"/>
<evidence type="ECO:0000313" key="16">
    <source>
        <dbReference type="EMBL" id="SOB57285.1"/>
    </source>
</evidence>
<evidence type="ECO:0000256" key="2">
    <source>
        <dbReference type="ARBA" id="ARBA00022605"/>
    </source>
</evidence>
<evidence type="ECO:0000256" key="3">
    <source>
        <dbReference type="ARBA" id="ARBA00022793"/>
    </source>
</evidence>
<dbReference type="CDD" id="cd06828">
    <property type="entry name" value="PLPDE_III_DapDC"/>
    <property type="match status" value="1"/>
</dbReference>
<keyword evidence="2 12" id="KW-0028">Amino-acid biosynthesis</keyword>
<feature type="binding site" evidence="12">
    <location>
        <position position="371"/>
    </location>
    <ligand>
        <name>pyridoxal 5'-phosphate</name>
        <dbReference type="ChEBI" id="CHEBI:597326"/>
    </ligand>
</feature>
<name>A0A2C8F4H0_9BACT</name>
<dbReference type="InterPro" id="IPR000183">
    <property type="entry name" value="Orn/DAP/Arg_de-COase"/>
</dbReference>
<sequence>MHHFDYRDGKLFAEEVSVTELAETYGTPLYIYSAATFRRHFEAFDSAFKGLDHLTCYSVKANSNLSVLKLLADMGAGMDVVSGGELFRALKAGVPAEKIVYSGVGKRAEEIRQALEAGILMFNVESLAELHKIDEVAGELGKTARISIRINPDVDPQTHPYISTGMKKNKFGLDIEHSLEAYKIAMELDNIEPVGMDCHIGSQLTNIDPFLEALDKLLKFYEKLKEMGLEIKYLDLGGGLGISYDDEQPPHPTEFGEALAARLKDVPLKVILEPGRVIAGNAGIMVTEVVYTKSNPTKNFLIVDGAMNDLIRPSLYGSYHRIAEVEQNGRDAKEYDVVGPICESGDFLARDRELPAVEQGERIALFSAGAYGFTMASNYNTRPRACELIVDGDTVSVARKRETYEDLIANEL</sequence>
<dbReference type="Gene3D" id="3.20.20.10">
    <property type="entry name" value="Alanine racemase"/>
    <property type="match status" value="1"/>
</dbReference>
<keyword evidence="5 12" id="KW-0457">Lysine biosynthesis</keyword>
<dbReference type="SUPFAM" id="SSF50621">
    <property type="entry name" value="Alanine racemase C-terminal domain-like"/>
    <property type="match status" value="1"/>
</dbReference>
<dbReference type="InterPro" id="IPR002986">
    <property type="entry name" value="DAP_deCOOHase_LysA"/>
</dbReference>
<dbReference type="AlphaFoldDB" id="A0A2C8F4H0"/>
<comment type="pathway">
    <text evidence="8 12 14">Amino-acid biosynthesis; L-lysine biosynthesis via DAP pathway; L-lysine from DL-2,6-diaminopimelate: step 1/1.</text>
</comment>
<evidence type="ECO:0000256" key="4">
    <source>
        <dbReference type="ARBA" id="ARBA00022898"/>
    </source>
</evidence>
<dbReference type="Proteomes" id="UP000219215">
    <property type="component" value="Chromosome DPRO"/>
</dbReference>
<dbReference type="UniPathway" id="UPA00034">
    <property type="reaction ID" value="UER00027"/>
</dbReference>
<dbReference type="EC" id="4.1.1.20" evidence="10 12"/>
<feature type="binding site" evidence="12">
    <location>
        <position position="371"/>
    </location>
    <ligand>
        <name>substrate</name>
    </ligand>
</feature>
<evidence type="ECO:0000256" key="10">
    <source>
        <dbReference type="ARBA" id="ARBA00066427"/>
    </source>
</evidence>
<dbReference type="InterPro" id="IPR029066">
    <property type="entry name" value="PLP-binding_barrel"/>
</dbReference>
<evidence type="ECO:0000256" key="8">
    <source>
        <dbReference type="ARBA" id="ARBA00060643"/>
    </source>
</evidence>
<dbReference type="PROSITE" id="PS00879">
    <property type="entry name" value="ODR_DC_2_2"/>
    <property type="match status" value="1"/>
</dbReference>
<dbReference type="InterPro" id="IPR009006">
    <property type="entry name" value="Ala_racemase/Decarboxylase_C"/>
</dbReference>
<dbReference type="PRINTS" id="PR01181">
    <property type="entry name" value="DAPDCRBXLASE"/>
</dbReference>
<evidence type="ECO:0000256" key="9">
    <source>
        <dbReference type="ARBA" id="ARBA00060983"/>
    </source>
</evidence>
<organism evidence="16 17">
    <name type="scientific">Pseudodesulfovibrio profundus</name>
    <dbReference type="NCBI Taxonomy" id="57320"/>
    <lineage>
        <taxon>Bacteria</taxon>
        <taxon>Pseudomonadati</taxon>
        <taxon>Thermodesulfobacteriota</taxon>
        <taxon>Desulfovibrionia</taxon>
        <taxon>Desulfovibrionales</taxon>
        <taxon>Desulfovibrionaceae</taxon>
    </lineage>
</organism>
<protein>
    <recommendedName>
        <fullName evidence="11 12">Diaminopimelate decarboxylase</fullName>
        <shortName evidence="12">DAP decarboxylase</shortName>
        <shortName evidence="12">DAPDC</shortName>
        <ecNumber evidence="10 12">4.1.1.20</ecNumber>
    </recommendedName>
</protein>
<dbReference type="PANTHER" id="PTHR43727:SF2">
    <property type="entry name" value="GROUP IV DECARBOXYLASE"/>
    <property type="match status" value="1"/>
</dbReference>
<gene>
    <name evidence="12 16" type="primary">lysA</name>
    <name evidence="16" type="ORF">DPRO_0405</name>
</gene>
<keyword evidence="17" id="KW-1185">Reference proteome</keyword>
<evidence type="ECO:0000313" key="17">
    <source>
        <dbReference type="Proteomes" id="UP000219215"/>
    </source>
</evidence>
<comment type="similarity">
    <text evidence="9 12">Belongs to the Orn/Lys/Arg decarboxylase class-II family. LysA subfamily.</text>
</comment>
<comment type="subunit">
    <text evidence="12">Homodimer.</text>
</comment>
<evidence type="ECO:0000256" key="14">
    <source>
        <dbReference type="RuleBase" id="RU003738"/>
    </source>
</evidence>
<evidence type="ECO:0000256" key="13">
    <source>
        <dbReference type="PIRSR" id="PIRSR600183-50"/>
    </source>
</evidence>
<comment type="cofactor">
    <cofactor evidence="1 12 13 14">
        <name>pyridoxal 5'-phosphate</name>
        <dbReference type="ChEBI" id="CHEBI:597326"/>
    </cofactor>
</comment>
<feature type="modified residue" description="N6-(pyridoxal phosphate)lysine" evidence="12 13">
    <location>
        <position position="60"/>
    </location>
</feature>
<feature type="binding site" evidence="12">
    <location>
        <position position="239"/>
    </location>
    <ligand>
        <name>pyridoxal 5'-phosphate</name>
        <dbReference type="ChEBI" id="CHEBI:597326"/>
    </ligand>
</feature>
<keyword evidence="4 12" id="KW-0663">Pyridoxal phosphate</keyword>
<dbReference type="EMBL" id="LT907975">
    <property type="protein sequence ID" value="SOB57285.1"/>
    <property type="molecule type" value="Genomic_DNA"/>
</dbReference>
<evidence type="ECO:0000256" key="5">
    <source>
        <dbReference type="ARBA" id="ARBA00023154"/>
    </source>
</evidence>
<dbReference type="RefSeq" id="WP_097010574.1">
    <property type="nucleotide sequence ID" value="NZ_LT907975.1"/>
</dbReference>
<dbReference type="PANTHER" id="PTHR43727">
    <property type="entry name" value="DIAMINOPIMELATE DECARBOXYLASE"/>
    <property type="match status" value="1"/>
</dbReference>
<accession>A0A2C8F4H0</accession>
<dbReference type="KEGG" id="pprf:DPRO_0405"/>
<feature type="binding site" evidence="12">
    <location>
        <position position="276"/>
    </location>
    <ligand>
        <name>substrate</name>
    </ligand>
</feature>
<feature type="binding site" evidence="12">
    <location>
        <begin position="273"/>
        <end position="276"/>
    </location>
    <ligand>
        <name>pyridoxal 5'-phosphate</name>
        <dbReference type="ChEBI" id="CHEBI:597326"/>
    </ligand>
</feature>
<reference evidence="17" key="1">
    <citation type="submission" date="2017-09" db="EMBL/GenBank/DDBJ databases">
        <authorList>
            <person name="Regsiter A."/>
            <person name="William W."/>
        </authorList>
    </citation>
    <scope>NUCLEOTIDE SEQUENCE [LARGE SCALE GENOMIC DNA]</scope>
    <source>
        <strain evidence="17">500-1</strain>
    </source>
</reference>
<evidence type="ECO:0000256" key="12">
    <source>
        <dbReference type="HAMAP-Rule" id="MF_02120"/>
    </source>
</evidence>
<comment type="catalytic activity">
    <reaction evidence="7 12 14">
        <text>meso-2,6-diaminopimelate + H(+) = L-lysine + CO2</text>
        <dbReference type="Rhea" id="RHEA:15101"/>
        <dbReference type="ChEBI" id="CHEBI:15378"/>
        <dbReference type="ChEBI" id="CHEBI:16526"/>
        <dbReference type="ChEBI" id="CHEBI:32551"/>
        <dbReference type="ChEBI" id="CHEBI:57791"/>
        <dbReference type="EC" id="4.1.1.20"/>
    </reaction>
</comment>
<feature type="binding site" evidence="12">
    <location>
        <position position="312"/>
    </location>
    <ligand>
        <name>substrate</name>
    </ligand>
</feature>
<dbReference type="Pfam" id="PF02784">
    <property type="entry name" value="Orn_Arg_deC_N"/>
    <property type="match status" value="1"/>
</dbReference>
<dbReference type="GO" id="GO:0030170">
    <property type="term" value="F:pyridoxal phosphate binding"/>
    <property type="evidence" value="ECO:0007669"/>
    <property type="project" value="UniProtKB-UniRule"/>
</dbReference>
<dbReference type="FunFam" id="2.40.37.10:FF:000003">
    <property type="entry name" value="Diaminopimelate decarboxylase"/>
    <property type="match status" value="1"/>
</dbReference>
<keyword evidence="3 12" id="KW-0210">Decarboxylase</keyword>
<comment type="function">
    <text evidence="12">Specifically catalyzes the decarboxylation of meso-diaminopimelate (meso-DAP) to L-lysine.</text>
</comment>
<dbReference type="PRINTS" id="PR01179">
    <property type="entry name" value="ODADCRBXLASE"/>
</dbReference>
<dbReference type="NCBIfam" id="TIGR01048">
    <property type="entry name" value="lysA"/>
    <property type="match status" value="1"/>
</dbReference>
<evidence type="ECO:0000256" key="6">
    <source>
        <dbReference type="ARBA" id="ARBA00023239"/>
    </source>
</evidence>
<keyword evidence="6 12" id="KW-0456">Lyase</keyword>
<dbReference type="HAMAP" id="MF_02120">
    <property type="entry name" value="LysA"/>
    <property type="match status" value="1"/>
</dbReference>
<feature type="domain" description="Orn/DAP/Arg decarboxylase 2 N-terminal" evidence="15">
    <location>
        <begin position="35"/>
        <end position="279"/>
    </location>
</feature>
<dbReference type="FunFam" id="3.20.20.10:FF:000003">
    <property type="entry name" value="Diaminopimelate decarboxylase"/>
    <property type="match status" value="1"/>
</dbReference>
<dbReference type="GO" id="GO:0009089">
    <property type="term" value="P:lysine biosynthetic process via diaminopimelate"/>
    <property type="evidence" value="ECO:0007669"/>
    <property type="project" value="UniProtKB-UniRule"/>
</dbReference>
<feature type="binding site" evidence="12">
    <location>
        <position position="316"/>
    </location>
    <ligand>
        <name>substrate</name>
    </ligand>
</feature>
<feature type="binding site" evidence="12">
    <location>
        <position position="343"/>
    </location>
    <ligand>
        <name>substrate</name>
    </ligand>
</feature>
<dbReference type="InterPro" id="IPR022657">
    <property type="entry name" value="De-COase2_CS"/>
</dbReference>
<feature type="active site" description="Proton donor" evidence="13">
    <location>
        <position position="342"/>
    </location>
</feature>
<dbReference type="SUPFAM" id="SSF51419">
    <property type="entry name" value="PLP-binding barrel"/>
    <property type="match status" value="1"/>
</dbReference>
<evidence type="ECO:0000259" key="15">
    <source>
        <dbReference type="Pfam" id="PF02784"/>
    </source>
</evidence>
<evidence type="ECO:0000256" key="1">
    <source>
        <dbReference type="ARBA" id="ARBA00001933"/>
    </source>
</evidence>
<dbReference type="GO" id="GO:0008836">
    <property type="term" value="F:diaminopimelate decarboxylase activity"/>
    <property type="evidence" value="ECO:0007669"/>
    <property type="project" value="UniProtKB-UniRule"/>
</dbReference>
<evidence type="ECO:0000256" key="7">
    <source>
        <dbReference type="ARBA" id="ARBA00050464"/>
    </source>
</evidence>
<dbReference type="InterPro" id="IPR022644">
    <property type="entry name" value="De-COase2_N"/>
</dbReference>
<proteinExistence type="inferred from homology"/>